<dbReference type="GO" id="GO:0005634">
    <property type="term" value="C:nucleus"/>
    <property type="evidence" value="ECO:0007669"/>
    <property type="project" value="UniProtKB-SubCell"/>
</dbReference>
<dbReference type="SUPFAM" id="SSF54171">
    <property type="entry name" value="DNA-binding domain"/>
    <property type="match status" value="1"/>
</dbReference>
<reference evidence="12" key="1">
    <citation type="journal article" date="2013" name="Nat. Genet.">
        <title>The Capsella rubella genome and the genomic consequences of rapid mating system evolution.</title>
        <authorList>
            <person name="Slotte T."/>
            <person name="Hazzouri K.M."/>
            <person name="Agren J.A."/>
            <person name="Koenig D."/>
            <person name="Maumus F."/>
            <person name="Guo Y.L."/>
            <person name="Steige K."/>
            <person name="Platts A.E."/>
            <person name="Escobar J.S."/>
            <person name="Newman L.K."/>
            <person name="Wang W."/>
            <person name="Mandakova T."/>
            <person name="Vello E."/>
            <person name="Smith L.M."/>
            <person name="Henz S.R."/>
            <person name="Steffen J."/>
            <person name="Takuno S."/>
            <person name="Brandvain Y."/>
            <person name="Coop G."/>
            <person name="Andolfatto P."/>
            <person name="Hu T.T."/>
            <person name="Blanchette M."/>
            <person name="Clark R.M."/>
            <person name="Quesneville H."/>
            <person name="Nordborg M."/>
            <person name="Gaut B.S."/>
            <person name="Lysak M.A."/>
            <person name="Jenkins J."/>
            <person name="Grimwood J."/>
            <person name="Chapman J."/>
            <person name="Prochnik S."/>
            <person name="Shu S."/>
            <person name="Rokhsar D."/>
            <person name="Schmutz J."/>
            <person name="Weigel D."/>
            <person name="Wright S.I."/>
        </authorList>
    </citation>
    <scope>NUCLEOTIDE SEQUENCE [LARGE SCALE GENOMIC DNA]</scope>
    <source>
        <strain evidence="12">cv. Monte Gargano</strain>
    </source>
</reference>
<keyword evidence="4" id="KW-0238">DNA-binding</keyword>
<comment type="similarity">
    <text evidence="8">Belongs to the AP2/ERF transcription factor family. ERF subfamily.</text>
</comment>
<dbReference type="PROSITE" id="PS51032">
    <property type="entry name" value="AP2_ERF"/>
    <property type="match status" value="1"/>
</dbReference>
<keyword evidence="7" id="KW-0539">Nucleus</keyword>
<dbReference type="CDD" id="cd00018">
    <property type="entry name" value="AP2"/>
    <property type="match status" value="1"/>
</dbReference>
<evidence type="ECO:0000256" key="9">
    <source>
        <dbReference type="SAM" id="MobiDB-lite"/>
    </source>
</evidence>
<gene>
    <name evidence="11" type="ORF">CARUB_v10012513mg</name>
</gene>
<feature type="compositionally biased region" description="Polar residues" evidence="9">
    <location>
        <begin position="78"/>
        <end position="93"/>
    </location>
</feature>
<feature type="region of interest" description="Disordered" evidence="9">
    <location>
        <begin position="78"/>
        <end position="97"/>
    </location>
</feature>
<keyword evidence="6" id="KW-0804">Transcription</keyword>
<dbReference type="InterPro" id="IPR036955">
    <property type="entry name" value="AP2/ERF_dom_sf"/>
</dbReference>
<organism evidence="11 12">
    <name type="scientific">Capsella rubella</name>
    <dbReference type="NCBI Taxonomy" id="81985"/>
    <lineage>
        <taxon>Eukaryota</taxon>
        <taxon>Viridiplantae</taxon>
        <taxon>Streptophyta</taxon>
        <taxon>Embryophyta</taxon>
        <taxon>Tracheophyta</taxon>
        <taxon>Spermatophyta</taxon>
        <taxon>Magnoliopsida</taxon>
        <taxon>eudicotyledons</taxon>
        <taxon>Gunneridae</taxon>
        <taxon>Pentapetalae</taxon>
        <taxon>rosids</taxon>
        <taxon>malvids</taxon>
        <taxon>Brassicales</taxon>
        <taxon>Brassicaceae</taxon>
        <taxon>Camelineae</taxon>
        <taxon>Capsella</taxon>
    </lineage>
</organism>
<dbReference type="PANTHER" id="PTHR31194:SF140">
    <property type="entry name" value="ETHYLENE-RESPONSIVE TRANSCRIPTION FACTOR CRF2"/>
    <property type="match status" value="1"/>
</dbReference>
<dbReference type="SMART" id="SM00380">
    <property type="entry name" value="AP2"/>
    <property type="match status" value="1"/>
</dbReference>
<keyword evidence="5" id="KW-0010">Activator</keyword>
<evidence type="ECO:0000256" key="5">
    <source>
        <dbReference type="ARBA" id="ARBA00023159"/>
    </source>
</evidence>
<keyword evidence="12" id="KW-1185">Reference proteome</keyword>
<evidence type="ECO:0000256" key="2">
    <source>
        <dbReference type="ARBA" id="ARBA00022745"/>
    </source>
</evidence>
<evidence type="ECO:0000256" key="6">
    <source>
        <dbReference type="ARBA" id="ARBA00023163"/>
    </source>
</evidence>
<dbReference type="GO" id="GO:0003700">
    <property type="term" value="F:DNA-binding transcription factor activity"/>
    <property type="evidence" value="ECO:0007669"/>
    <property type="project" value="InterPro"/>
</dbReference>
<evidence type="ECO:0000259" key="10">
    <source>
        <dbReference type="PROSITE" id="PS51032"/>
    </source>
</evidence>
<dbReference type="EMBL" id="KB870805">
    <property type="protein sequence ID" value="EOA39412.1"/>
    <property type="molecule type" value="Genomic_DNA"/>
</dbReference>
<sequence>MIRSRDEVDDIVDLNVIRTVNVICNDPYATDSSSDDDDEVVISGKNTRRRHIKPKPRKRFVSRICVPTLIKRYENLSSSTGNKAAGNRKTSSGFKGVRRRPWGKYAAEIRDPFEKKRKWLGTFPTEEEAAEAYQRSKSVFDERMGLVKAEVDVVDLTKPCGVRKPEECSVRKKVHKKNVVDNTFVCGGYVDEDEGLSIDKLLEDPLMTPSISDIFRDSAVGSDDIWVDCNPAEFNSIFDDFKLDSLEVDDKIGNEKTLGFKIGDTPAEIASTIANIFDDADLREFEQLADEFRLGDSPTDDFWVLGEPDVGDDYNWLNSTIDWIDKSL</sequence>
<dbReference type="PRINTS" id="PR00367">
    <property type="entry name" value="ETHRSPELEMNT"/>
</dbReference>
<evidence type="ECO:0000256" key="8">
    <source>
        <dbReference type="ARBA" id="ARBA00024343"/>
    </source>
</evidence>
<dbReference type="STRING" id="81985.R0GU04"/>
<dbReference type="GO" id="GO:0009873">
    <property type="term" value="P:ethylene-activated signaling pathway"/>
    <property type="evidence" value="ECO:0007669"/>
    <property type="project" value="UniProtKB-KW"/>
</dbReference>
<evidence type="ECO:0000313" key="12">
    <source>
        <dbReference type="Proteomes" id="UP000029121"/>
    </source>
</evidence>
<dbReference type="Proteomes" id="UP000029121">
    <property type="component" value="Unassembled WGS sequence"/>
</dbReference>
<dbReference type="GO" id="GO:0003677">
    <property type="term" value="F:DNA binding"/>
    <property type="evidence" value="ECO:0007669"/>
    <property type="project" value="UniProtKB-KW"/>
</dbReference>
<dbReference type="InterPro" id="IPR001471">
    <property type="entry name" value="AP2/ERF_dom"/>
</dbReference>
<name>R0GU04_9BRAS</name>
<evidence type="ECO:0000256" key="4">
    <source>
        <dbReference type="ARBA" id="ARBA00023125"/>
    </source>
</evidence>
<dbReference type="AlphaFoldDB" id="R0GU04"/>
<dbReference type="eggNOG" id="ENOG502S2BD">
    <property type="taxonomic scope" value="Eukaryota"/>
</dbReference>
<evidence type="ECO:0000313" key="11">
    <source>
        <dbReference type="EMBL" id="EOA39412.1"/>
    </source>
</evidence>
<proteinExistence type="inferred from homology"/>
<dbReference type="InterPro" id="IPR050913">
    <property type="entry name" value="AP2/ERF_ERF"/>
</dbReference>
<keyword evidence="3" id="KW-0805">Transcription regulation</keyword>
<dbReference type="InterPro" id="IPR016177">
    <property type="entry name" value="DNA-bd_dom_sf"/>
</dbReference>
<keyword evidence="2" id="KW-0936">Ethylene signaling pathway</keyword>
<dbReference type="PANTHER" id="PTHR31194">
    <property type="entry name" value="SHN SHINE , DNA BINDING / TRANSCRIPTION FACTOR"/>
    <property type="match status" value="1"/>
</dbReference>
<comment type="subcellular location">
    <subcellularLocation>
        <location evidence="1">Nucleus</location>
    </subcellularLocation>
</comment>
<dbReference type="Pfam" id="PF00847">
    <property type="entry name" value="AP2"/>
    <property type="match status" value="1"/>
</dbReference>
<evidence type="ECO:0000256" key="1">
    <source>
        <dbReference type="ARBA" id="ARBA00004123"/>
    </source>
</evidence>
<accession>R0GU04</accession>
<evidence type="ECO:0000256" key="3">
    <source>
        <dbReference type="ARBA" id="ARBA00023015"/>
    </source>
</evidence>
<protein>
    <recommendedName>
        <fullName evidence="10">AP2/ERF domain-containing protein</fullName>
    </recommendedName>
</protein>
<dbReference type="Gene3D" id="3.30.730.10">
    <property type="entry name" value="AP2/ERF domain"/>
    <property type="match status" value="1"/>
</dbReference>
<evidence type="ECO:0000256" key="7">
    <source>
        <dbReference type="ARBA" id="ARBA00023242"/>
    </source>
</evidence>
<feature type="domain" description="AP2/ERF" evidence="10">
    <location>
        <begin position="93"/>
        <end position="150"/>
    </location>
</feature>